<dbReference type="AlphaFoldDB" id="A0AAD9VXF0"/>
<feature type="transmembrane region" description="Helical" evidence="2">
    <location>
        <begin position="41"/>
        <end position="62"/>
    </location>
</feature>
<evidence type="ECO:0000256" key="1">
    <source>
        <dbReference type="SAM" id="MobiDB-lite"/>
    </source>
</evidence>
<dbReference type="Proteomes" id="UP001265746">
    <property type="component" value="Unassembled WGS sequence"/>
</dbReference>
<keyword evidence="2" id="KW-0812">Transmembrane</keyword>
<proteinExistence type="predicted"/>
<feature type="region of interest" description="Disordered" evidence="1">
    <location>
        <begin position="666"/>
        <end position="709"/>
    </location>
</feature>
<sequence>MTNSSIWTGTTRTVPYNIYQGVWTNWSRGRIMGPTLTLDRVYGNLLIAFTATFVGIVATATWRISCLCFHRIYSTSDPRDALHHQRQAILRNSASAASGLWTLSKLAWTWRRDSEQLLARTLPVSIFSGLCFCLFTIAAGFSSSISSRVGKEVLLDGHDCGVVYGGYTTNETISALDAYGSQTINNALNYAQECYSRNPTGNTDCTNFIKDHLPGTMDKDAACPFQDGMCRNNQDNLLLDSGYFDSRESFGLNTPDSQRIFFRTTLHCAPVTTAGFSKNVSTPVNNYTQYLYGPSAEQIYYTWQVEDMNAQYLRREDNEVGPIAWDMSLSIISAYTENKTAIYPGFGNFVPDPMLFRPDADLHLIFLSGNGVAFYEPTMDPWYRGFVPWGKVRNYEPSGQWTKNVYRPDEAASPLGCIQQYQWCNAEHKCGELSSFHDARNTAAPFFDTPLEALDGYWDISGQKSSQWAWLEYIIYSAADLRILHQLGAASLASRRNFGMGYMSQIPPDQWKIDVTYWWATLMAATQAAFVNAVHGPKDPSLLQMTLRPLNKYMESLCHNQKILSTDYTSFSLFGLYFTFTVGVLIIFVSYLLEPIFECLARRRKHEEYKYLEWTGNETLQLQRMAYQGLGSEAWSGYTDSIPKTRPGYFLADLHVENSIKRSKEAGATVKKDAQITNTRGFQSQANHNADRPESVTGTDGTDSSTDVQISPAPYELALPAAVSRSGVSSLEMPPELMSRELNSAEPVSPISQVSQPEGSNLAIPSLL</sequence>
<organism evidence="3 4">
    <name type="scientific">Phomopsis amygdali</name>
    <name type="common">Fusicoccum amygdali</name>
    <dbReference type="NCBI Taxonomy" id="1214568"/>
    <lineage>
        <taxon>Eukaryota</taxon>
        <taxon>Fungi</taxon>
        <taxon>Dikarya</taxon>
        <taxon>Ascomycota</taxon>
        <taxon>Pezizomycotina</taxon>
        <taxon>Sordariomycetes</taxon>
        <taxon>Sordariomycetidae</taxon>
        <taxon>Diaporthales</taxon>
        <taxon>Diaporthaceae</taxon>
        <taxon>Diaporthe</taxon>
    </lineage>
</organism>
<feature type="compositionally biased region" description="Low complexity" evidence="1">
    <location>
        <begin position="695"/>
        <end position="708"/>
    </location>
</feature>
<evidence type="ECO:0000313" key="4">
    <source>
        <dbReference type="Proteomes" id="UP001265746"/>
    </source>
</evidence>
<evidence type="ECO:0000256" key="2">
    <source>
        <dbReference type="SAM" id="Phobius"/>
    </source>
</evidence>
<feature type="transmembrane region" description="Helical" evidence="2">
    <location>
        <begin position="571"/>
        <end position="593"/>
    </location>
</feature>
<evidence type="ECO:0000313" key="3">
    <source>
        <dbReference type="EMBL" id="KAK2597555.1"/>
    </source>
</evidence>
<keyword evidence="2" id="KW-1133">Transmembrane helix</keyword>
<feature type="compositionally biased region" description="Polar residues" evidence="1">
    <location>
        <begin position="750"/>
        <end position="759"/>
    </location>
</feature>
<feature type="transmembrane region" description="Helical" evidence="2">
    <location>
        <begin position="121"/>
        <end position="141"/>
    </location>
</feature>
<feature type="region of interest" description="Disordered" evidence="1">
    <location>
        <begin position="734"/>
        <end position="768"/>
    </location>
</feature>
<keyword evidence="2" id="KW-0472">Membrane</keyword>
<dbReference type="EMBL" id="JAUJFL010000009">
    <property type="protein sequence ID" value="KAK2597555.1"/>
    <property type="molecule type" value="Genomic_DNA"/>
</dbReference>
<reference evidence="3" key="1">
    <citation type="submission" date="2023-06" db="EMBL/GenBank/DDBJ databases">
        <authorList>
            <person name="Noh H."/>
        </authorList>
    </citation>
    <scope>NUCLEOTIDE SEQUENCE</scope>
    <source>
        <strain evidence="3">DUCC20226</strain>
    </source>
</reference>
<gene>
    <name evidence="3" type="ORF">N8I77_012334</name>
</gene>
<keyword evidence="4" id="KW-1185">Reference proteome</keyword>
<name>A0AAD9VXF0_PHOAM</name>
<protein>
    <submittedName>
        <fullName evidence="3">Uncharacterized protein</fullName>
    </submittedName>
</protein>
<accession>A0AAD9VXF0</accession>
<feature type="compositionally biased region" description="Polar residues" evidence="1">
    <location>
        <begin position="675"/>
        <end position="688"/>
    </location>
</feature>
<comment type="caution">
    <text evidence="3">The sequence shown here is derived from an EMBL/GenBank/DDBJ whole genome shotgun (WGS) entry which is preliminary data.</text>
</comment>